<dbReference type="InterPro" id="IPR005123">
    <property type="entry name" value="Oxoglu/Fe-dep_dioxygenase_dom"/>
</dbReference>
<feature type="signal peptide" evidence="2">
    <location>
        <begin position="1"/>
        <end position="22"/>
    </location>
</feature>
<dbReference type="EnsemblProtists" id="EOD35677">
    <property type="protein sequence ID" value="EOD35677"/>
    <property type="gene ID" value="EMIHUDRAFT_71095"/>
</dbReference>
<dbReference type="GeneID" id="17280948"/>
<proteinExistence type="inferred from homology"/>
<accession>A0A0D3KIU2</accession>
<keyword evidence="1" id="KW-0560">Oxidoreductase</keyword>
<dbReference type="PROSITE" id="PS51471">
    <property type="entry name" value="FE2OG_OXY"/>
    <property type="match status" value="1"/>
</dbReference>
<keyword evidence="2" id="KW-0732">Signal</keyword>
<dbReference type="InterPro" id="IPR027443">
    <property type="entry name" value="IPNS-like_sf"/>
</dbReference>
<evidence type="ECO:0000313" key="4">
    <source>
        <dbReference type="EnsemblProtists" id="EOD35677"/>
    </source>
</evidence>
<dbReference type="Pfam" id="PF03171">
    <property type="entry name" value="2OG-FeII_Oxy"/>
    <property type="match status" value="1"/>
</dbReference>
<evidence type="ECO:0000256" key="1">
    <source>
        <dbReference type="RuleBase" id="RU003682"/>
    </source>
</evidence>
<dbReference type="AlphaFoldDB" id="A0A0D3KIU2"/>
<comment type="similarity">
    <text evidence="1">Belongs to the iron/ascorbate-dependent oxidoreductase family.</text>
</comment>
<evidence type="ECO:0000259" key="3">
    <source>
        <dbReference type="PROSITE" id="PS51471"/>
    </source>
</evidence>
<dbReference type="RefSeq" id="XP_005788106.1">
    <property type="nucleotide sequence ID" value="XM_005788049.1"/>
</dbReference>
<dbReference type="PANTHER" id="PTHR47990">
    <property type="entry name" value="2-OXOGLUTARATE (2OG) AND FE(II)-DEPENDENT OXYGENASE SUPERFAMILY PROTEIN-RELATED"/>
    <property type="match status" value="1"/>
</dbReference>
<feature type="domain" description="Fe2OG dioxygenase" evidence="3">
    <location>
        <begin position="167"/>
        <end position="271"/>
    </location>
</feature>
<dbReference type="GO" id="GO:0016491">
    <property type="term" value="F:oxidoreductase activity"/>
    <property type="evidence" value="ECO:0007669"/>
    <property type="project" value="UniProtKB-KW"/>
</dbReference>
<dbReference type="STRING" id="2903.R1DKY9"/>
<dbReference type="SUPFAM" id="SSF51197">
    <property type="entry name" value="Clavaminate synthase-like"/>
    <property type="match status" value="1"/>
</dbReference>
<sequence length="323" mass="35219">MKRGTAPLLLLLLSQSFESSAAFNASFHAVPLVDLAGSFDSTASTVRTALSTYGFFYITNHGVPQELIDRQFEQSRLLFEQPAAVKAAMPFNGTLDIGYLGSGGQALDAEGRARDTKEGFMLTNNGYEGVLRAYTAALSRLNRRLNQFLFAAVGLGEAERLELARQPFHVTKQLRYVPAEGFVDVDAGSLGAGAHADWGSLTILATDGQPGLEVEHSEAGWLPVPPRDGCLIVNAGDQVKHWTNGELKSANHRVVVKSARPRFSTAFFAYFDLWARLEALPQFVSSARPPMRPPETTLEFFHFKLGESVGNARERGGALKEET</sequence>
<feature type="chain" id="PRO_5044198076" description="Fe2OG dioxygenase domain-containing protein" evidence="2">
    <location>
        <begin position="23"/>
        <end position="323"/>
    </location>
</feature>
<dbReference type="Proteomes" id="UP000013827">
    <property type="component" value="Unassembled WGS sequence"/>
</dbReference>
<name>A0A0D3KIU2_EMIH1</name>
<organism evidence="4 5">
    <name type="scientific">Emiliania huxleyi (strain CCMP1516)</name>
    <dbReference type="NCBI Taxonomy" id="280463"/>
    <lineage>
        <taxon>Eukaryota</taxon>
        <taxon>Haptista</taxon>
        <taxon>Haptophyta</taxon>
        <taxon>Prymnesiophyceae</taxon>
        <taxon>Isochrysidales</taxon>
        <taxon>Noelaerhabdaceae</taxon>
        <taxon>Emiliania</taxon>
    </lineage>
</organism>
<dbReference type="InterPro" id="IPR044861">
    <property type="entry name" value="IPNS-like_FE2OG_OXY"/>
</dbReference>
<keyword evidence="1" id="KW-0408">Iron</keyword>
<dbReference type="eggNOG" id="KOG0143">
    <property type="taxonomic scope" value="Eukaryota"/>
</dbReference>
<keyword evidence="5" id="KW-1185">Reference proteome</keyword>
<dbReference type="OMA" id="FWHVGRE"/>
<dbReference type="Gene3D" id="2.60.120.330">
    <property type="entry name" value="B-lactam Antibiotic, Isopenicillin N Synthase, Chain"/>
    <property type="match status" value="1"/>
</dbReference>
<evidence type="ECO:0000313" key="5">
    <source>
        <dbReference type="Proteomes" id="UP000013827"/>
    </source>
</evidence>
<keyword evidence="1" id="KW-0479">Metal-binding</keyword>
<dbReference type="GO" id="GO:0046872">
    <property type="term" value="F:metal ion binding"/>
    <property type="evidence" value="ECO:0007669"/>
    <property type="project" value="UniProtKB-KW"/>
</dbReference>
<protein>
    <recommendedName>
        <fullName evidence="3">Fe2OG dioxygenase domain-containing protein</fullName>
    </recommendedName>
</protein>
<dbReference type="HOGENOM" id="CLU_010119_6_1_1"/>
<dbReference type="InterPro" id="IPR026992">
    <property type="entry name" value="DIOX_N"/>
</dbReference>
<dbReference type="KEGG" id="ehx:EMIHUDRAFT_71095"/>
<evidence type="ECO:0000256" key="2">
    <source>
        <dbReference type="SAM" id="SignalP"/>
    </source>
</evidence>
<reference evidence="4" key="2">
    <citation type="submission" date="2024-10" db="UniProtKB">
        <authorList>
            <consortium name="EnsemblProtists"/>
        </authorList>
    </citation>
    <scope>IDENTIFICATION</scope>
</reference>
<dbReference type="InterPro" id="IPR050231">
    <property type="entry name" value="Iron_ascorbate_oxido_reductase"/>
</dbReference>
<dbReference type="PaxDb" id="2903-EOD35677"/>
<dbReference type="Pfam" id="PF14226">
    <property type="entry name" value="DIOX_N"/>
    <property type="match status" value="1"/>
</dbReference>
<reference evidence="5" key="1">
    <citation type="journal article" date="2013" name="Nature">
        <title>Pan genome of the phytoplankton Emiliania underpins its global distribution.</title>
        <authorList>
            <person name="Read B.A."/>
            <person name="Kegel J."/>
            <person name="Klute M.J."/>
            <person name="Kuo A."/>
            <person name="Lefebvre S.C."/>
            <person name="Maumus F."/>
            <person name="Mayer C."/>
            <person name="Miller J."/>
            <person name="Monier A."/>
            <person name="Salamov A."/>
            <person name="Young J."/>
            <person name="Aguilar M."/>
            <person name="Claverie J.M."/>
            <person name="Frickenhaus S."/>
            <person name="Gonzalez K."/>
            <person name="Herman E.K."/>
            <person name="Lin Y.C."/>
            <person name="Napier J."/>
            <person name="Ogata H."/>
            <person name="Sarno A.F."/>
            <person name="Shmutz J."/>
            <person name="Schroeder D."/>
            <person name="de Vargas C."/>
            <person name="Verret F."/>
            <person name="von Dassow P."/>
            <person name="Valentin K."/>
            <person name="Van de Peer Y."/>
            <person name="Wheeler G."/>
            <person name="Dacks J.B."/>
            <person name="Delwiche C.F."/>
            <person name="Dyhrman S.T."/>
            <person name="Glockner G."/>
            <person name="John U."/>
            <person name="Richards T."/>
            <person name="Worden A.Z."/>
            <person name="Zhang X."/>
            <person name="Grigoriev I.V."/>
            <person name="Allen A.E."/>
            <person name="Bidle K."/>
            <person name="Borodovsky M."/>
            <person name="Bowler C."/>
            <person name="Brownlee C."/>
            <person name="Cock J.M."/>
            <person name="Elias M."/>
            <person name="Gladyshev V.N."/>
            <person name="Groth M."/>
            <person name="Guda C."/>
            <person name="Hadaegh A."/>
            <person name="Iglesias-Rodriguez M.D."/>
            <person name="Jenkins J."/>
            <person name="Jones B.M."/>
            <person name="Lawson T."/>
            <person name="Leese F."/>
            <person name="Lindquist E."/>
            <person name="Lobanov A."/>
            <person name="Lomsadze A."/>
            <person name="Malik S.B."/>
            <person name="Marsh M.E."/>
            <person name="Mackinder L."/>
            <person name="Mock T."/>
            <person name="Mueller-Roeber B."/>
            <person name="Pagarete A."/>
            <person name="Parker M."/>
            <person name="Probert I."/>
            <person name="Quesneville H."/>
            <person name="Raines C."/>
            <person name="Rensing S.A."/>
            <person name="Riano-Pachon D.M."/>
            <person name="Richier S."/>
            <person name="Rokitta S."/>
            <person name="Shiraiwa Y."/>
            <person name="Soanes D.M."/>
            <person name="van der Giezen M."/>
            <person name="Wahlund T.M."/>
            <person name="Williams B."/>
            <person name="Wilson W."/>
            <person name="Wolfe G."/>
            <person name="Wurch L.L."/>
        </authorList>
    </citation>
    <scope>NUCLEOTIDE SEQUENCE</scope>
</reference>